<dbReference type="Proteomes" id="UP001054945">
    <property type="component" value="Unassembled WGS sequence"/>
</dbReference>
<dbReference type="PANTHER" id="PTHR13318:SF95">
    <property type="entry name" value="F-BOX PROTEIN YLR352W"/>
    <property type="match status" value="1"/>
</dbReference>
<dbReference type="EMBL" id="BPLR01011204">
    <property type="protein sequence ID" value="GIY44846.1"/>
    <property type="molecule type" value="Genomic_DNA"/>
</dbReference>
<dbReference type="SMART" id="SM00256">
    <property type="entry name" value="FBOX"/>
    <property type="match status" value="1"/>
</dbReference>
<dbReference type="Pfam" id="PF12937">
    <property type="entry name" value="F-box-like"/>
    <property type="match status" value="1"/>
</dbReference>
<dbReference type="SUPFAM" id="SSF52047">
    <property type="entry name" value="RNI-like"/>
    <property type="match status" value="1"/>
</dbReference>
<dbReference type="GO" id="GO:0031146">
    <property type="term" value="P:SCF-dependent proteasomal ubiquitin-dependent protein catabolic process"/>
    <property type="evidence" value="ECO:0007669"/>
    <property type="project" value="TreeGrafter"/>
</dbReference>
<dbReference type="GO" id="GO:0019005">
    <property type="term" value="C:SCF ubiquitin ligase complex"/>
    <property type="evidence" value="ECO:0007669"/>
    <property type="project" value="TreeGrafter"/>
</dbReference>
<dbReference type="Gene3D" id="1.20.1280.50">
    <property type="match status" value="1"/>
</dbReference>
<dbReference type="PROSITE" id="PS50181">
    <property type="entry name" value="FBOX"/>
    <property type="match status" value="1"/>
</dbReference>
<accession>A0AAV4THD3</accession>
<comment type="caution">
    <text evidence="2">The sequence shown here is derived from an EMBL/GenBank/DDBJ whole genome shotgun (WGS) entry which is preliminary data.</text>
</comment>
<organism evidence="2 3">
    <name type="scientific">Caerostris extrusa</name>
    <name type="common">Bark spider</name>
    <name type="synonym">Caerostris bankana</name>
    <dbReference type="NCBI Taxonomy" id="172846"/>
    <lineage>
        <taxon>Eukaryota</taxon>
        <taxon>Metazoa</taxon>
        <taxon>Ecdysozoa</taxon>
        <taxon>Arthropoda</taxon>
        <taxon>Chelicerata</taxon>
        <taxon>Arachnida</taxon>
        <taxon>Araneae</taxon>
        <taxon>Araneomorphae</taxon>
        <taxon>Entelegynae</taxon>
        <taxon>Araneoidea</taxon>
        <taxon>Araneidae</taxon>
        <taxon>Caerostris</taxon>
    </lineage>
</organism>
<dbReference type="Gene3D" id="3.80.10.10">
    <property type="entry name" value="Ribonuclease Inhibitor"/>
    <property type="match status" value="1"/>
</dbReference>
<dbReference type="InterPro" id="IPR001810">
    <property type="entry name" value="F-box_dom"/>
</dbReference>
<sequence length="402" mass="45455">MKKLSPSISGPVITLKNKKLGFEVLQTFDTLVVSLIMGESSGQNLKELIEHKSESSIHILHLPDVIFLEIFSRINFTDLCMCSRVCRRWHFLAKDYTLKKKITIKKPLRNDLFLSLIQHHFTHFLEEFKILKARGQESHMSVSQNVLWKLTNKSINLKKLTLMWCSLTSASLKDLPSSLEHLSIRGSEIFPDVFFGSKPNLHAPNLVCLDIGGVSNFLTSQDLSVFSTLKSLKALYLEGCFRVNNGGIESIIDILPQLEVLDVEGTDISNEGAILILNYCCNIRDLFLGHTVVDDLALSIVDMQSLSHLSSFCVRNTRISSSALHAFLIHHLTSHKLIVRASFDCSGSCKCFNTAEIPISFEIDNAFPFLAEDKREKNVQKNMNGRNENWEPVQGWGCRRYP</sequence>
<keyword evidence="3" id="KW-1185">Reference proteome</keyword>
<protein>
    <submittedName>
        <fullName evidence="2">F-box domain-containing protein</fullName>
    </submittedName>
</protein>
<dbReference type="InterPro" id="IPR036047">
    <property type="entry name" value="F-box-like_dom_sf"/>
</dbReference>
<name>A0AAV4THD3_CAEEX</name>
<feature type="domain" description="F-box" evidence="1">
    <location>
        <begin position="56"/>
        <end position="102"/>
    </location>
</feature>
<evidence type="ECO:0000259" key="1">
    <source>
        <dbReference type="PROSITE" id="PS50181"/>
    </source>
</evidence>
<evidence type="ECO:0000313" key="3">
    <source>
        <dbReference type="Proteomes" id="UP001054945"/>
    </source>
</evidence>
<dbReference type="SUPFAM" id="SSF81383">
    <property type="entry name" value="F-box domain"/>
    <property type="match status" value="1"/>
</dbReference>
<dbReference type="AlphaFoldDB" id="A0AAV4THD3"/>
<dbReference type="PANTHER" id="PTHR13318">
    <property type="entry name" value="PARTNER OF PAIRED, ISOFORM B-RELATED"/>
    <property type="match status" value="1"/>
</dbReference>
<proteinExistence type="predicted"/>
<evidence type="ECO:0000313" key="2">
    <source>
        <dbReference type="EMBL" id="GIY44846.1"/>
    </source>
</evidence>
<gene>
    <name evidence="2" type="primary">AVEN_69596_1</name>
    <name evidence="2" type="ORF">CEXT_310181</name>
</gene>
<reference evidence="2 3" key="1">
    <citation type="submission" date="2021-06" db="EMBL/GenBank/DDBJ databases">
        <title>Caerostris extrusa draft genome.</title>
        <authorList>
            <person name="Kono N."/>
            <person name="Arakawa K."/>
        </authorList>
    </citation>
    <scope>NUCLEOTIDE SEQUENCE [LARGE SCALE GENOMIC DNA]</scope>
</reference>
<dbReference type="InterPro" id="IPR032675">
    <property type="entry name" value="LRR_dom_sf"/>
</dbReference>